<gene>
    <name evidence="4" type="ORF">FHP25_01845</name>
</gene>
<evidence type="ECO:0000256" key="1">
    <source>
        <dbReference type="SAM" id="MobiDB-lite"/>
    </source>
</evidence>
<evidence type="ECO:0000259" key="3">
    <source>
        <dbReference type="Pfam" id="PF02517"/>
    </source>
</evidence>
<feature type="transmembrane region" description="Helical" evidence="2">
    <location>
        <begin position="34"/>
        <end position="55"/>
    </location>
</feature>
<accession>A0A5C8PV34</accession>
<proteinExistence type="predicted"/>
<keyword evidence="5" id="KW-1185">Reference proteome</keyword>
<feature type="compositionally biased region" description="Polar residues" evidence="1">
    <location>
        <begin position="1"/>
        <end position="10"/>
    </location>
</feature>
<keyword evidence="2" id="KW-1133">Transmembrane helix</keyword>
<feature type="transmembrane region" description="Helical" evidence="2">
    <location>
        <begin position="115"/>
        <end position="134"/>
    </location>
</feature>
<sequence length="260" mass="27621">MSSTTGSEATPSVPPQTTPTDAQSSPPPQPRLHFLDLVLTLVAGGLCLVAALHGLKVMLGPDRLTMVMSSKDPAGLILLFFVFFAVVVIAVWVGVVRHGRAAPGLLALRPFSGRWWWLAPLCILLLSVALDEGFLRLVRALAGVDLTPQTSQVIAGLATTLPLALAATAAIGLLGPFAEELLFRGLIYGYVDGRFGARAAWATSSVLFALAHAEPAHVALVFPIGVLLGWVRMRSASLWPCVLAHMINNIVVVCWAYLDS</sequence>
<dbReference type="RefSeq" id="WP_147845189.1">
    <property type="nucleotide sequence ID" value="NZ_VDUZ01000002.1"/>
</dbReference>
<dbReference type="GO" id="GO:0004175">
    <property type="term" value="F:endopeptidase activity"/>
    <property type="evidence" value="ECO:0007669"/>
    <property type="project" value="UniProtKB-ARBA"/>
</dbReference>
<reference evidence="4 5" key="1">
    <citation type="submission" date="2019-06" db="EMBL/GenBank/DDBJ databases">
        <title>New taxonomy in bacterial strain CC-CFT640, isolated from vineyard.</title>
        <authorList>
            <person name="Lin S.-Y."/>
            <person name="Tsai C.-F."/>
            <person name="Young C.-C."/>
        </authorList>
    </citation>
    <scope>NUCLEOTIDE SEQUENCE [LARGE SCALE GENOMIC DNA]</scope>
    <source>
        <strain evidence="4 5">CC-CFT640</strain>
    </source>
</reference>
<dbReference type="PANTHER" id="PTHR36435:SF1">
    <property type="entry name" value="CAAX AMINO TERMINAL PROTEASE FAMILY PROTEIN"/>
    <property type="match status" value="1"/>
</dbReference>
<dbReference type="InterPro" id="IPR052710">
    <property type="entry name" value="CAAX_protease"/>
</dbReference>
<feature type="transmembrane region" description="Helical" evidence="2">
    <location>
        <begin position="154"/>
        <end position="178"/>
    </location>
</feature>
<feature type="region of interest" description="Disordered" evidence="1">
    <location>
        <begin position="1"/>
        <end position="28"/>
    </location>
</feature>
<dbReference type="GO" id="GO:0006508">
    <property type="term" value="P:proteolysis"/>
    <property type="evidence" value="ECO:0007669"/>
    <property type="project" value="UniProtKB-KW"/>
</dbReference>
<evidence type="ECO:0000313" key="4">
    <source>
        <dbReference type="EMBL" id="TXL81833.1"/>
    </source>
</evidence>
<organism evidence="4 5">
    <name type="scientific">Vineibacter terrae</name>
    <dbReference type="NCBI Taxonomy" id="2586908"/>
    <lineage>
        <taxon>Bacteria</taxon>
        <taxon>Pseudomonadati</taxon>
        <taxon>Pseudomonadota</taxon>
        <taxon>Alphaproteobacteria</taxon>
        <taxon>Hyphomicrobiales</taxon>
        <taxon>Vineibacter</taxon>
    </lineage>
</organism>
<name>A0A5C8PV34_9HYPH</name>
<keyword evidence="2" id="KW-0812">Transmembrane</keyword>
<dbReference type="InterPro" id="IPR003675">
    <property type="entry name" value="Rce1/LyrA-like_dom"/>
</dbReference>
<dbReference type="Pfam" id="PF02517">
    <property type="entry name" value="Rce1-like"/>
    <property type="match status" value="1"/>
</dbReference>
<evidence type="ECO:0000256" key="2">
    <source>
        <dbReference type="SAM" id="Phobius"/>
    </source>
</evidence>
<keyword evidence="4" id="KW-0378">Hydrolase</keyword>
<feature type="transmembrane region" description="Helical" evidence="2">
    <location>
        <begin position="198"/>
        <end position="231"/>
    </location>
</feature>
<evidence type="ECO:0000313" key="5">
    <source>
        <dbReference type="Proteomes" id="UP000321638"/>
    </source>
</evidence>
<comment type="caution">
    <text evidence="4">The sequence shown here is derived from an EMBL/GenBank/DDBJ whole genome shotgun (WGS) entry which is preliminary data.</text>
</comment>
<dbReference type="Proteomes" id="UP000321638">
    <property type="component" value="Unassembled WGS sequence"/>
</dbReference>
<keyword evidence="2" id="KW-0472">Membrane</keyword>
<feature type="transmembrane region" description="Helical" evidence="2">
    <location>
        <begin position="238"/>
        <end position="258"/>
    </location>
</feature>
<keyword evidence="4" id="KW-0482">Metalloprotease</keyword>
<dbReference type="EMBL" id="VDUZ01000002">
    <property type="protein sequence ID" value="TXL81833.1"/>
    <property type="molecule type" value="Genomic_DNA"/>
</dbReference>
<dbReference type="PANTHER" id="PTHR36435">
    <property type="entry name" value="SLR1288 PROTEIN"/>
    <property type="match status" value="1"/>
</dbReference>
<dbReference type="OrthoDB" id="9782250at2"/>
<dbReference type="GO" id="GO:0080120">
    <property type="term" value="P:CAAX-box protein maturation"/>
    <property type="evidence" value="ECO:0007669"/>
    <property type="project" value="UniProtKB-ARBA"/>
</dbReference>
<keyword evidence="4" id="KW-0645">Protease</keyword>
<feature type="transmembrane region" description="Helical" evidence="2">
    <location>
        <begin position="76"/>
        <end position="95"/>
    </location>
</feature>
<dbReference type="AlphaFoldDB" id="A0A5C8PV34"/>
<protein>
    <submittedName>
        <fullName evidence="4">CPBP family intramembrane metalloprotease</fullName>
    </submittedName>
</protein>
<feature type="domain" description="CAAX prenyl protease 2/Lysostaphin resistance protein A-like" evidence="3">
    <location>
        <begin position="164"/>
        <end position="251"/>
    </location>
</feature>
<dbReference type="GO" id="GO:0008237">
    <property type="term" value="F:metallopeptidase activity"/>
    <property type="evidence" value="ECO:0007669"/>
    <property type="project" value="UniProtKB-KW"/>
</dbReference>